<evidence type="ECO:0000313" key="2">
    <source>
        <dbReference type="Proteomes" id="UP000279968"/>
    </source>
</evidence>
<dbReference type="Proteomes" id="UP000279968">
    <property type="component" value="Unassembled WGS sequence"/>
</dbReference>
<evidence type="ECO:0000313" key="1">
    <source>
        <dbReference type="EMBL" id="RKN55319.1"/>
    </source>
</evidence>
<reference evidence="1 2" key="1">
    <citation type="journal article" date="2015" name="Int. J. Syst. Evol. Microbiol.">
        <title>Micromonospora costi sp. nov., isolated from a leaf of Costus speciosus.</title>
        <authorList>
            <person name="Thawai C."/>
        </authorList>
    </citation>
    <scope>NUCLEOTIDE SEQUENCE [LARGE SCALE GENOMIC DNA]</scope>
    <source>
        <strain evidence="1 2">CS1-12</strain>
    </source>
</reference>
<keyword evidence="2" id="KW-1185">Reference proteome</keyword>
<name>A0A3B0A4F4_9ACTN</name>
<accession>A0A3B0A4F4</accession>
<dbReference type="AlphaFoldDB" id="A0A3B0A4F4"/>
<comment type="caution">
    <text evidence="1">The sequence shown here is derived from an EMBL/GenBank/DDBJ whole genome shotgun (WGS) entry which is preliminary data.</text>
</comment>
<organism evidence="1 2">
    <name type="scientific">Micromonospora costi</name>
    <dbReference type="NCBI Taxonomy" id="1530042"/>
    <lineage>
        <taxon>Bacteria</taxon>
        <taxon>Bacillati</taxon>
        <taxon>Actinomycetota</taxon>
        <taxon>Actinomycetes</taxon>
        <taxon>Micromonosporales</taxon>
        <taxon>Micromonosporaceae</taxon>
        <taxon>Micromonospora</taxon>
    </lineage>
</organism>
<proteinExistence type="predicted"/>
<gene>
    <name evidence="1" type="ORF">D7193_11550</name>
</gene>
<dbReference type="EMBL" id="RBAN01000002">
    <property type="protein sequence ID" value="RKN55319.1"/>
    <property type="molecule type" value="Genomic_DNA"/>
</dbReference>
<protein>
    <submittedName>
        <fullName evidence="1">Uncharacterized protein</fullName>
    </submittedName>
</protein>
<sequence>MQHFQGTSKFGTEAKEILALIEAHAGSRTEELVSSLHELEDDDARAEDRLTAKQRLKNFLYYVGGQAGNLGTSLLQKYLELRLGLGGGS</sequence>